<comment type="caution">
    <text evidence="1">The sequence shown here is derived from an EMBL/GenBank/DDBJ whole genome shotgun (WGS) entry which is preliminary data.</text>
</comment>
<gene>
    <name evidence="1" type="ORF">BURMUCGD2_6326</name>
</gene>
<name>B9BNQ6_9BURK</name>
<sequence>MRGGPVAAESRQFAAWSHATVARASEWRLLAATLQAAAAPAAAYRCSRIYRKEP</sequence>
<protein>
    <submittedName>
        <fullName evidence="1">Uncharacterized protein</fullName>
    </submittedName>
</protein>
<proteinExistence type="predicted"/>
<evidence type="ECO:0000313" key="1">
    <source>
        <dbReference type="EMBL" id="EEE07224.1"/>
    </source>
</evidence>
<organism evidence="1 2">
    <name type="scientific">Burkholderia multivorans CGD2</name>
    <dbReference type="NCBI Taxonomy" id="513052"/>
    <lineage>
        <taxon>Bacteria</taxon>
        <taxon>Pseudomonadati</taxon>
        <taxon>Pseudomonadota</taxon>
        <taxon>Betaproteobacteria</taxon>
        <taxon>Burkholderiales</taxon>
        <taxon>Burkholderiaceae</taxon>
        <taxon>Burkholderia</taxon>
        <taxon>Burkholderia cepacia complex</taxon>
    </lineage>
</organism>
<accession>B9BNQ6</accession>
<dbReference type="AlphaFoldDB" id="B9BNQ6"/>
<dbReference type="Proteomes" id="UP000004535">
    <property type="component" value="Unassembled WGS sequence"/>
</dbReference>
<reference evidence="1 2" key="1">
    <citation type="journal article" date="2012" name="J. Bacteriol.">
        <title>Draft Genome Sequence Determination for Cystic Fibrosis and Chronic Granulomatous Disease Burkholderia multivorans Isolates.</title>
        <authorList>
            <person name="Varga J.J."/>
            <person name="Losada L."/>
            <person name="Zelazny A.M."/>
            <person name="Brinkac L."/>
            <person name="Harkins D."/>
            <person name="Radune D."/>
            <person name="Hostetler J."/>
            <person name="Sampaio E.P."/>
            <person name="Ronning C.M."/>
            <person name="Nierman W.C."/>
            <person name="Greenberg D.E."/>
            <person name="Holland S.M."/>
            <person name="Goldberg J.B."/>
        </authorList>
    </citation>
    <scope>NUCLEOTIDE SEQUENCE [LARGE SCALE GENOMIC DNA]</scope>
    <source>
        <strain evidence="1 2">CGD2</strain>
    </source>
</reference>
<dbReference type="EMBL" id="ACFC01000004">
    <property type="protein sequence ID" value="EEE07224.1"/>
    <property type="molecule type" value="Genomic_DNA"/>
</dbReference>
<evidence type="ECO:0000313" key="2">
    <source>
        <dbReference type="Proteomes" id="UP000004535"/>
    </source>
</evidence>